<name>A0A1W0BDY7_9NOCA</name>
<comment type="caution">
    <text evidence="2">The sequence shown here is derived from an EMBL/GenBank/DDBJ whole genome shotgun (WGS) entry which is preliminary data.</text>
</comment>
<dbReference type="OrthoDB" id="3761621at2"/>
<evidence type="ECO:0000313" key="2">
    <source>
        <dbReference type="EMBL" id="ONM48303.1"/>
    </source>
</evidence>
<dbReference type="InterPro" id="IPR025506">
    <property type="entry name" value="Abi_alpha"/>
</dbReference>
<dbReference type="STRING" id="1538463.B0T36_13290"/>
<sequence length="266" mass="28534">MPTELPPEPHSADGSAAETPMTPLGREVPPEENTRRGRTGPRPPLTPATTVRAATGLAGAAWTAMSGAARWGVGTALEVTGSIMRQSMAGVPPSEIRAAAAGEVRDALRRALGLQAEPVTGLSAETPGFAGISAALTSDETRILRLLHLNGPQPYLEIPDERTRDPHAEHAETGITLLGEHAGLRSPDRTQHYLANLRRLGLIDITENPVGDPERYQPLEAQASVRDRPELHTTLYYRDIELTDFGADFARACLPVPEEGPTAEWD</sequence>
<protein>
    <recommendedName>
        <fullName evidence="4">DUF4393 domain-containing protein</fullName>
    </recommendedName>
</protein>
<dbReference type="Pfam" id="PF14337">
    <property type="entry name" value="Abi_alpha"/>
    <property type="match status" value="1"/>
</dbReference>
<feature type="region of interest" description="Disordered" evidence="1">
    <location>
        <begin position="1"/>
        <end position="48"/>
    </location>
</feature>
<keyword evidence="3" id="KW-1185">Reference proteome</keyword>
<evidence type="ECO:0000313" key="3">
    <source>
        <dbReference type="Proteomes" id="UP000188836"/>
    </source>
</evidence>
<organism evidence="2 3">
    <name type="scientific">Nocardia donostiensis</name>
    <dbReference type="NCBI Taxonomy" id="1538463"/>
    <lineage>
        <taxon>Bacteria</taxon>
        <taxon>Bacillati</taxon>
        <taxon>Actinomycetota</taxon>
        <taxon>Actinomycetes</taxon>
        <taxon>Mycobacteriales</taxon>
        <taxon>Nocardiaceae</taxon>
        <taxon>Nocardia</taxon>
    </lineage>
</organism>
<dbReference type="Gene3D" id="3.30.110.190">
    <property type="match status" value="1"/>
</dbReference>
<gene>
    <name evidence="2" type="ORF">B0T46_13050</name>
</gene>
<dbReference type="EMBL" id="MUMY01000010">
    <property type="protein sequence ID" value="ONM48303.1"/>
    <property type="molecule type" value="Genomic_DNA"/>
</dbReference>
<accession>A0A1W0BDY7</accession>
<evidence type="ECO:0000256" key="1">
    <source>
        <dbReference type="SAM" id="MobiDB-lite"/>
    </source>
</evidence>
<dbReference type="RefSeq" id="WP_077116872.1">
    <property type="nucleotide sequence ID" value="NZ_MUKP01000011.1"/>
</dbReference>
<proteinExistence type="predicted"/>
<reference evidence="2 3" key="1">
    <citation type="journal article" date="2016" name="Antonie Van Leeuwenhoek">
        <title>Nocardia donostiensis sp. nov., isolated from human respiratory specimens.</title>
        <authorList>
            <person name="Ercibengoa M."/>
            <person name="Bell M."/>
            <person name="Marimon J.M."/>
            <person name="Humrighouse B."/>
            <person name="Klenk H.P."/>
            <person name="Potter G."/>
            <person name="Perez-Trallero E."/>
        </authorList>
    </citation>
    <scope>NUCLEOTIDE SEQUENCE [LARGE SCALE GENOMIC DNA]</scope>
    <source>
        <strain evidence="2 3">X1655</strain>
    </source>
</reference>
<dbReference type="AlphaFoldDB" id="A0A1W0BDY7"/>
<evidence type="ECO:0008006" key="4">
    <source>
        <dbReference type="Google" id="ProtNLM"/>
    </source>
</evidence>
<dbReference type="Proteomes" id="UP000188836">
    <property type="component" value="Unassembled WGS sequence"/>
</dbReference>